<comment type="caution">
    <text evidence="5">The sequence shown here is derived from an EMBL/GenBank/DDBJ whole genome shotgun (WGS) entry which is preliminary data.</text>
</comment>
<proteinExistence type="predicted"/>
<evidence type="ECO:0000256" key="3">
    <source>
        <dbReference type="SAM" id="Coils"/>
    </source>
</evidence>
<feature type="coiled-coil region" evidence="3">
    <location>
        <begin position="447"/>
        <end position="474"/>
    </location>
</feature>
<evidence type="ECO:0000256" key="1">
    <source>
        <dbReference type="ARBA" id="ARBA00022763"/>
    </source>
</evidence>
<keyword evidence="1" id="KW-0227">DNA damage</keyword>
<protein>
    <recommendedName>
        <fullName evidence="4">Protein CR006 P-loop domain-containing protein</fullName>
    </recommendedName>
</protein>
<dbReference type="GO" id="GO:0006302">
    <property type="term" value="P:double-strand break repair"/>
    <property type="evidence" value="ECO:0007669"/>
    <property type="project" value="TreeGrafter"/>
</dbReference>
<dbReference type="AlphaFoldDB" id="A0A2N3G5A9"/>
<evidence type="ECO:0000259" key="4">
    <source>
        <dbReference type="Pfam" id="PF13166"/>
    </source>
</evidence>
<dbReference type="Gene3D" id="3.40.50.300">
    <property type="entry name" value="P-loop containing nucleotide triphosphate hydrolases"/>
    <property type="match status" value="1"/>
</dbReference>
<keyword evidence="3" id="KW-0175">Coiled coil</keyword>
<dbReference type="GO" id="GO:0000731">
    <property type="term" value="P:DNA synthesis involved in DNA repair"/>
    <property type="evidence" value="ECO:0007669"/>
    <property type="project" value="TreeGrafter"/>
</dbReference>
<sequence>MLLRLIHLTFIQRWNARKGANFQRATVIYGENGRGKTSLSAVLRSVASGDPTPILERRTIDSAAMPSAALLFDLGKGNTTRTFNGTAWDSTVAQIEVFDTTFISENVYSGDVINPEHRRCLHKFVLGAQNVALAESVDKLDAAIRERNAEIAELEAPIGAKLGGMLTIDEFLALAPDAMIDEKIAAQEARVRVAEQSSQIASAETFAAAVLPQAAIAEALVVLAASLDTFAEEAEARVQHHIAARLNPEGKRWLEEGIGYLSDQSECPFCGLDTTSSSLVADYRVVFSDLYRQHSVRIATTKRQLSEALAESKLVAIEGVIASNGARRVFWKGHGIDAPSADHLGNLRKVWLKAVSTIGALFAKKDADVLAPVLPTDDQRADLDAVLSILERLREYNAQVAEIDKKVVALKQQAGEVNLQAVAGQLALLRLVKERYEPTVDAMCKDLINLRAEKKETESAKQTAKKDLDAATEQLFSKYQATLNKHLANCGCGYSITGTKTSYSGGKPRTEYQLLLNGKPIDLAQPKAKPHEPCFRNTLSDGDRSTLAFALFLARLELDHDLESKIVVLDDPMTSLDAHRRAYTCEQIADIAGKARQVIVLTHDATFAVDVWERLIKPKGALRLGVSGVDTVIEEWDISAATQSEYFRRCRLLADCVTGVHGLDQLAVASAMRPVVEANLRMRFPGAFAPDMWLGDFIEQIKGVPAAAMLAGMQPRLSDLIAINEYSKKYHHDGKGSPSKSQSTLAELQSYSRRTLEFIAGV</sequence>
<evidence type="ECO:0000313" key="5">
    <source>
        <dbReference type="EMBL" id="PKQ27764.1"/>
    </source>
</evidence>
<evidence type="ECO:0000256" key="2">
    <source>
        <dbReference type="ARBA" id="ARBA00023204"/>
    </source>
</evidence>
<gene>
    <name evidence="5" type="ORF">CVT63_06280</name>
</gene>
<dbReference type="PANTHER" id="PTHR32182:SF0">
    <property type="entry name" value="DNA REPLICATION AND REPAIR PROTEIN RECF"/>
    <property type="match status" value="1"/>
</dbReference>
<dbReference type="EMBL" id="PHEX01000056">
    <property type="protein sequence ID" value="PKQ27764.1"/>
    <property type="molecule type" value="Genomic_DNA"/>
</dbReference>
<feature type="domain" description="Protein CR006 P-loop" evidence="4">
    <location>
        <begin position="239"/>
        <end position="608"/>
    </location>
</feature>
<dbReference type="Pfam" id="PF13166">
    <property type="entry name" value="AAA_13"/>
    <property type="match status" value="2"/>
</dbReference>
<dbReference type="CDD" id="cd00267">
    <property type="entry name" value="ABC_ATPase"/>
    <property type="match status" value="1"/>
</dbReference>
<dbReference type="SUPFAM" id="SSF52540">
    <property type="entry name" value="P-loop containing nucleoside triphosphate hydrolases"/>
    <property type="match status" value="1"/>
</dbReference>
<dbReference type="InterPro" id="IPR026866">
    <property type="entry name" value="CR006_AAA"/>
</dbReference>
<dbReference type="Proteomes" id="UP000233654">
    <property type="component" value="Unassembled WGS sequence"/>
</dbReference>
<evidence type="ECO:0000313" key="6">
    <source>
        <dbReference type="Proteomes" id="UP000233654"/>
    </source>
</evidence>
<accession>A0A2N3G5A9</accession>
<name>A0A2N3G5A9_9ACTN</name>
<dbReference type="PANTHER" id="PTHR32182">
    <property type="entry name" value="DNA REPLICATION AND REPAIR PROTEIN RECF"/>
    <property type="match status" value="1"/>
</dbReference>
<organism evidence="5 6">
    <name type="scientific">Candidatus Anoxymicrobium japonicum</name>
    <dbReference type="NCBI Taxonomy" id="2013648"/>
    <lineage>
        <taxon>Bacteria</taxon>
        <taxon>Bacillati</taxon>
        <taxon>Actinomycetota</taxon>
        <taxon>Candidatus Geothermincolia</taxon>
        <taxon>Candidatus Geothermincolales</taxon>
        <taxon>Candidatus Anoxymicrobiaceae</taxon>
        <taxon>Candidatus Anoxymicrobium</taxon>
    </lineage>
</organism>
<reference evidence="5 6" key="1">
    <citation type="journal article" date="2017" name="ISME J.">
        <title>Potential for microbial H2 and metal transformations associated with novel bacteria and archaea in deep terrestrial subsurface sediments.</title>
        <authorList>
            <person name="Hernsdorf A.W."/>
            <person name="Amano Y."/>
            <person name="Miyakawa K."/>
            <person name="Ise K."/>
            <person name="Suzuki Y."/>
            <person name="Anantharaman K."/>
            <person name="Probst A."/>
            <person name="Burstein D."/>
            <person name="Thomas B.C."/>
            <person name="Banfield J.F."/>
        </authorList>
    </citation>
    <scope>NUCLEOTIDE SEQUENCE [LARGE SCALE GENOMIC DNA]</scope>
    <source>
        <strain evidence="5">HGW-Actinobacteria-3</strain>
    </source>
</reference>
<dbReference type="InterPro" id="IPR027417">
    <property type="entry name" value="P-loop_NTPase"/>
</dbReference>
<feature type="domain" description="Protein CR006 P-loop" evidence="4">
    <location>
        <begin position="18"/>
        <end position="156"/>
    </location>
</feature>
<keyword evidence="2" id="KW-0234">DNA repair</keyword>